<feature type="transmembrane region" description="Helical" evidence="7">
    <location>
        <begin position="108"/>
        <end position="125"/>
    </location>
</feature>
<dbReference type="GO" id="GO:0016020">
    <property type="term" value="C:membrane"/>
    <property type="evidence" value="ECO:0007669"/>
    <property type="project" value="UniProtKB-SubCell"/>
</dbReference>
<keyword evidence="4 7" id="KW-1133">Transmembrane helix</keyword>
<feature type="transmembrane region" description="Helical" evidence="7">
    <location>
        <begin position="137"/>
        <end position="155"/>
    </location>
</feature>
<feature type="transmembrane region" description="Helical" evidence="7">
    <location>
        <begin position="332"/>
        <end position="352"/>
    </location>
</feature>
<keyword evidence="5 7" id="KW-0472">Membrane</keyword>
<name>A0A1E1F0U1_9SPHN</name>
<feature type="transmembrane region" description="Helical" evidence="7">
    <location>
        <begin position="197"/>
        <end position="217"/>
    </location>
</feature>
<feature type="transmembrane region" description="Helical" evidence="7">
    <location>
        <begin position="260"/>
        <end position="279"/>
    </location>
</feature>
<organism evidence="8 9">
    <name type="scientific">Sphingobium cloacae</name>
    <dbReference type="NCBI Taxonomy" id="120107"/>
    <lineage>
        <taxon>Bacteria</taxon>
        <taxon>Pseudomonadati</taxon>
        <taxon>Pseudomonadota</taxon>
        <taxon>Alphaproteobacteria</taxon>
        <taxon>Sphingomonadales</taxon>
        <taxon>Sphingomonadaceae</taxon>
        <taxon>Sphingobium</taxon>
    </lineage>
</organism>
<feature type="transmembrane region" description="Helical" evidence="7">
    <location>
        <begin position="388"/>
        <end position="410"/>
    </location>
</feature>
<evidence type="ECO:0000256" key="7">
    <source>
        <dbReference type="SAM" id="Phobius"/>
    </source>
</evidence>
<feature type="transmembrane region" description="Helical" evidence="7">
    <location>
        <begin position="359"/>
        <end position="376"/>
    </location>
</feature>
<feature type="transmembrane region" description="Helical" evidence="7">
    <location>
        <begin position="229"/>
        <end position="254"/>
    </location>
</feature>
<evidence type="ECO:0000256" key="1">
    <source>
        <dbReference type="ARBA" id="ARBA00004141"/>
    </source>
</evidence>
<accession>A0A1E1F0U1</accession>
<dbReference type="SUPFAM" id="SSF103473">
    <property type="entry name" value="MFS general substrate transporter"/>
    <property type="match status" value="1"/>
</dbReference>
<feature type="transmembrane region" description="Helical" evidence="7">
    <location>
        <begin position="516"/>
        <end position="537"/>
    </location>
</feature>
<feature type="transmembrane region" description="Helical" evidence="7">
    <location>
        <begin position="40"/>
        <end position="66"/>
    </location>
</feature>
<feature type="transmembrane region" description="Helical" evidence="7">
    <location>
        <begin position="291"/>
        <end position="312"/>
    </location>
</feature>
<feature type="region of interest" description="Disordered" evidence="6">
    <location>
        <begin position="1"/>
        <end position="32"/>
    </location>
</feature>
<sequence>MANRASASGSPNAGHVFKPHERPFMPGSPATPDHPAARKVAYLLIGLYLAVVGGLQNGLLIANLTFVQSNLALTPVEGGWVTVAFNLTNACMSMLLFKARQEFGIQRFVRVAMSALLFANFVQLFDAGYHVELLSRGIAGIAGSCISTLATFYLIQGMPAKAKIVAVLIGIGLGQIAIPLARAISPALLASGDIDHLFQLQFGLSLVAVGLVNILHLPPGETVRSFEKLDLISFPLLTSGIGLLCAFLVQGRIIWWDKPWLGAALAGAILLIGLAFLIEHNRANPMLHTRWMTSGNILAFALTGAMVRVLLSEQNFGATGLLSTVGMVNDQLVTYYWILTLAAFLGSTVSIVRLDPTDLTRPIMVAMGIIAVAALLDTRSGVLTRPANLYWTQALLAFASVYVMASLMMQGILRALSRGPDYIISFIAVFGLSQTIGGLAGVAALSAFHTIRVKAHLMTMGQSLSLSDPAVAQAIGQLAAGQSATLGDAALRQATGASRLVQQVNQQAAIMAFNDVFFVIGCLAGAAFAITFARWAYLRRKGINPLADEMAALQTMMSRNA</sequence>
<evidence type="ECO:0008006" key="10">
    <source>
        <dbReference type="Google" id="ProtNLM"/>
    </source>
</evidence>
<evidence type="ECO:0000256" key="2">
    <source>
        <dbReference type="ARBA" id="ARBA00022448"/>
    </source>
</evidence>
<dbReference type="AlphaFoldDB" id="A0A1E1F0U1"/>
<dbReference type="Proteomes" id="UP000218272">
    <property type="component" value="Chromosome SCLO_1"/>
</dbReference>
<evidence type="ECO:0000313" key="8">
    <source>
        <dbReference type="EMBL" id="BAV64123.1"/>
    </source>
</evidence>
<feature type="compositionally biased region" description="Polar residues" evidence="6">
    <location>
        <begin position="1"/>
        <end position="11"/>
    </location>
</feature>
<comment type="subcellular location">
    <subcellularLocation>
        <location evidence="1">Membrane</location>
        <topology evidence="1">Multi-pass membrane protein</topology>
    </subcellularLocation>
</comment>
<feature type="transmembrane region" description="Helical" evidence="7">
    <location>
        <begin position="422"/>
        <end position="448"/>
    </location>
</feature>
<evidence type="ECO:0000256" key="5">
    <source>
        <dbReference type="ARBA" id="ARBA00023136"/>
    </source>
</evidence>
<feature type="transmembrane region" description="Helical" evidence="7">
    <location>
        <begin position="164"/>
        <end position="185"/>
    </location>
</feature>
<feature type="transmembrane region" description="Helical" evidence="7">
    <location>
        <begin position="78"/>
        <end position="96"/>
    </location>
</feature>
<dbReference type="KEGG" id="sclo:SCLO_1010830"/>
<evidence type="ECO:0000256" key="3">
    <source>
        <dbReference type="ARBA" id="ARBA00022692"/>
    </source>
</evidence>
<evidence type="ECO:0000313" key="9">
    <source>
        <dbReference type="Proteomes" id="UP000218272"/>
    </source>
</evidence>
<dbReference type="InterPro" id="IPR036259">
    <property type="entry name" value="MFS_trans_sf"/>
</dbReference>
<keyword evidence="9" id="KW-1185">Reference proteome</keyword>
<dbReference type="PANTHER" id="PTHR42718">
    <property type="entry name" value="MAJOR FACILITATOR SUPERFAMILY MULTIDRUG TRANSPORTER MFSC"/>
    <property type="match status" value="1"/>
</dbReference>
<protein>
    <recommendedName>
        <fullName evidence="10">MFS transporter</fullName>
    </recommendedName>
</protein>
<dbReference type="EMBL" id="AP017655">
    <property type="protein sequence ID" value="BAV64123.1"/>
    <property type="molecule type" value="Genomic_DNA"/>
</dbReference>
<evidence type="ECO:0000256" key="6">
    <source>
        <dbReference type="SAM" id="MobiDB-lite"/>
    </source>
</evidence>
<keyword evidence="2" id="KW-0813">Transport</keyword>
<proteinExistence type="predicted"/>
<evidence type="ECO:0000256" key="4">
    <source>
        <dbReference type="ARBA" id="ARBA00022989"/>
    </source>
</evidence>
<dbReference type="PANTHER" id="PTHR42718:SF9">
    <property type="entry name" value="MAJOR FACILITATOR SUPERFAMILY MULTIDRUG TRANSPORTER MFSC"/>
    <property type="match status" value="1"/>
</dbReference>
<dbReference type="OrthoDB" id="5314453at2"/>
<reference evidence="8 9" key="1">
    <citation type="submission" date="2016-10" db="EMBL/GenBank/DDBJ databases">
        <title>Complete Genome Sequence of the Nonylphenol-Degrading Bacterium Sphingobium cloacae JCM 10874T.</title>
        <authorList>
            <person name="Ootsuka M."/>
            <person name="Nishizawa T."/>
            <person name="Ohta H."/>
        </authorList>
    </citation>
    <scope>NUCLEOTIDE SEQUENCE [LARGE SCALE GENOMIC DNA]</scope>
    <source>
        <strain evidence="8 9">JCM 10874</strain>
    </source>
</reference>
<keyword evidence="3 7" id="KW-0812">Transmembrane</keyword>
<gene>
    <name evidence="8" type="ORF">SCLO_1010830</name>
</gene>